<feature type="compositionally biased region" description="Basic and acidic residues" evidence="1">
    <location>
        <begin position="62"/>
        <end position="86"/>
    </location>
</feature>
<gene>
    <name evidence="2" type="ORF">AVEN_11031_1</name>
</gene>
<evidence type="ECO:0000313" key="2">
    <source>
        <dbReference type="EMBL" id="GBM52107.1"/>
    </source>
</evidence>
<sequence length="92" mass="10582">MARTIPALVPLSQISVPPTDDFFYLDIRFKQHQEALPPWKIGRKNPLCGKSDERTRRKHPRGKSDESTRRKQPVKQDRVSTSRLCHEATSAS</sequence>
<dbReference type="EMBL" id="BGPR01177641">
    <property type="protein sequence ID" value="GBM52107.1"/>
    <property type="molecule type" value="Genomic_DNA"/>
</dbReference>
<dbReference type="AlphaFoldDB" id="A0A4Y2GG17"/>
<dbReference type="Proteomes" id="UP000499080">
    <property type="component" value="Unassembled WGS sequence"/>
</dbReference>
<comment type="caution">
    <text evidence="2">The sequence shown here is derived from an EMBL/GenBank/DDBJ whole genome shotgun (WGS) entry which is preliminary data.</text>
</comment>
<organism evidence="2 3">
    <name type="scientific">Araneus ventricosus</name>
    <name type="common">Orbweaver spider</name>
    <name type="synonym">Epeira ventricosa</name>
    <dbReference type="NCBI Taxonomy" id="182803"/>
    <lineage>
        <taxon>Eukaryota</taxon>
        <taxon>Metazoa</taxon>
        <taxon>Ecdysozoa</taxon>
        <taxon>Arthropoda</taxon>
        <taxon>Chelicerata</taxon>
        <taxon>Arachnida</taxon>
        <taxon>Araneae</taxon>
        <taxon>Araneomorphae</taxon>
        <taxon>Entelegynae</taxon>
        <taxon>Araneoidea</taxon>
        <taxon>Araneidae</taxon>
        <taxon>Araneus</taxon>
    </lineage>
</organism>
<protein>
    <submittedName>
        <fullName evidence="2">Uncharacterized protein</fullName>
    </submittedName>
</protein>
<evidence type="ECO:0000256" key="1">
    <source>
        <dbReference type="SAM" id="MobiDB-lite"/>
    </source>
</evidence>
<accession>A0A4Y2GG17</accession>
<feature type="region of interest" description="Disordered" evidence="1">
    <location>
        <begin position="35"/>
        <end position="92"/>
    </location>
</feature>
<evidence type="ECO:0000313" key="3">
    <source>
        <dbReference type="Proteomes" id="UP000499080"/>
    </source>
</evidence>
<proteinExistence type="predicted"/>
<name>A0A4Y2GG17_ARAVE</name>
<keyword evidence="3" id="KW-1185">Reference proteome</keyword>
<reference evidence="2 3" key="1">
    <citation type="journal article" date="2019" name="Sci. Rep.">
        <title>Orb-weaving spider Araneus ventricosus genome elucidates the spidroin gene catalogue.</title>
        <authorList>
            <person name="Kono N."/>
            <person name="Nakamura H."/>
            <person name="Ohtoshi R."/>
            <person name="Moran D.A.P."/>
            <person name="Shinohara A."/>
            <person name="Yoshida Y."/>
            <person name="Fujiwara M."/>
            <person name="Mori M."/>
            <person name="Tomita M."/>
            <person name="Arakawa K."/>
        </authorList>
    </citation>
    <scope>NUCLEOTIDE SEQUENCE [LARGE SCALE GENOMIC DNA]</scope>
</reference>